<comment type="similarity">
    <text evidence="3 14">Belongs to the glycosyl hydrolase 13 family.</text>
</comment>
<dbReference type="InterPro" id="IPR044901">
    <property type="entry name" value="Trehalose_TreZ_E-set_sf"/>
</dbReference>
<feature type="site" description="Transition state stabilizer" evidence="16">
    <location>
        <position position="382"/>
    </location>
</feature>
<evidence type="ECO:0000256" key="16">
    <source>
        <dbReference type="PIRSR" id="PIRSR006337-3"/>
    </source>
</evidence>
<evidence type="ECO:0000256" key="9">
    <source>
        <dbReference type="ARBA" id="ARBA00023295"/>
    </source>
</evidence>
<dbReference type="GO" id="GO:0005737">
    <property type="term" value="C:cytoplasm"/>
    <property type="evidence" value="ECO:0007669"/>
    <property type="project" value="UniProtKB-SubCell"/>
</dbReference>
<keyword evidence="6" id="KW-0963">Cytoplasm</keyword>
<evidence type="ECO:0000256" key="10">
    <source>
        <dbReference type="ARBA" id="ARBA00032057"/>
    </source>
</evidence>
<dbReference type="Pfam" id="PF00128">
    <property type="entry name" value="Alpha-amylase"/>
    <property type="match status" value="1"/>
</dbReference>
<dbReference type="Proteomes" id="UP000032675">
    <property type="component" value="Unassembled WGS sequence"/>
</dbReference>
<feature type="active site" description="Proton donor" evidence="15">
    <location>
        <position position="292"/>
    </location>
</feature>
<evidence type="ECO:0000256" key="8">
    <source>
        <dbReference type="ARBA" id="ARBA00023277"/>
    </source>
</evidence>
<dbReference type="GO" id="GO:0033942">
    <property type="term" value="F:4-alpha-D-(1-&gt;4)-alpha-D-glucanotrehalose trehalohydrolase activity"/>
    <property type="evidence" value="ECO:0007669"/>
    <property type="project" value="UniProtKB-EC"/>
</dbReference>
<dbReference type="SMART" id="SM00642">
    <property type="entry name" value="Aamy"/>
    <property type="match status" value="1"/>
</dbReference>
<dbReference type="AlphaFoldDB" id="A0A0D6Q4E1"/>
<dbReference type="Pfam" id="PF11941">
    <property type="entry name" value="DUF3459"/>
    <property type="match status" value="1"/>
</dbReference>
<dbReference type="EMBL" id="BANI01000190">
    <property type="protein sequence ID" value="GAN97636.1"/>
    <property type="molecule type" value="Genomic_DNA"/>
</dbReference>
<evidence type="ECO:0000256" key="1">
    <source>
        <dbReference type="ARBA" id="ARBA00004496"/>
    </source>
</evidence>
<keyword evidence="7 14" id="KW-0378">Hydrolase</keyword>
<evidence type="ECO:0000256" key="7">
    <source>
        <dbReference type="ARBA" id="ARBA00022801"/>
    </source>
</evidence>
<dbReference type="Gene3D" id="2.60.40.10">
    <property type="entry name" value="Immunoglobulins"/>
    <property type="match status" value="1"/>
</dbReference>
<evidence type="ECO:0000259" key="17">
    <source>
        <dbReference type="SMART" id="SM00642"/>
    </source>
</evidence>
<evidence type="ECO:0000256" key="15">
    <source>
        <dbReference type="PIRSR" id="PIRSR006337-1"/>
    </source>
</evidence>
<sequence length="593" mass="65754">MNRYFQHPRHAGATVVDGGHTRFRLWAPSCDTVALEVEGHAPMPMSRRKGGWYECVFPCGPGARYRYRVAPDLAVPDPASCYQPDDVHGPSMVVDPGAYDWQYPRWSGRPWHDVVIYELHVGLMGGYEGVARELPRIAALGVTAIELMPLSEIPGGRNWGYDGVFPYAPESAYGHPDDLKALIDAAHGLGLMVFLDVVYNHFGPDGNYLAGYAAPFFRADLPTPWGAAIDFRQAAVRTFFEDNALYWLMEFRFDGLRLDAVQAIAERDWLRELPARIRTRTEPGRHVHLIVENENNDAGLLRAGYRAQWNDDAHNALHVMLTGEDEGYYANFTPDPTAALARVLAEGFAFQGEISPVTHRPRGSPSGDLPSDRFIIFLQNHDQIGNRALGERLGVLAPEPALRAAYGLVLLCPQIPMLFMGEEWGSRQPFLFFTSHTPGLGRIVRDGRRREFAAFSHFASEKMRDTIPDPNAPETFAASCLHEAERDAPDHVAWTAFIHHLLTLRRRWIMPRLSGAHAIGAQVIGPRAVVARWRMGDGTVLGIALNLGDVPVAMPDAPRGQRVYILPMPETDGISGVLPACSVMACLAEVSDE</sequence>
<feature type="domain" description="Glycosyl hydrolase family 13 catalytic" evidence="17">
    <location>
        <begin position="113"/>
        <end position="449"/>
    </location>
</feature>
<dbReference type="PANTHER" id="PTHR43651:SF11">
    <property type="entry name" value="MALTO-OLIGOSYLTREHALOSE TREHALOHYDROLASE"/>
    <property type="match status" value="1"/>
</dbReference>
<feature type="active site" description="Nucleophile" evidence="15">
    <location>
        <position position="259"/>
    </location>
</feature>
<organism evidence="18 19">
    <name type="scientific">Komagataeibacter europaeus NBRC 3261</name>
    <dbReference type="NCBI Taxonomy" id="1234669"/>
    <lineage>
        <taxon>Bacteria</taxon>
        <taxon>Pseudomonadati</taxon>
        <taxon>Pseudomonadota</taxon>
        <taxon>Alphaproteobacteria</taxon>
        <taxon>Acetobacterales</taxon>
        <taxon>Acetobacteraceae</taxon>
        <taxon>Komagataeibacter</taxon>
    </lineage>
</organism>
<dbReference type="CDD" id="cd11325">
    <property type="entry name" value="AmyAc_GTHase"/>
    <property type="match status" value="1"/>
</dbReference>
<dbReference type="InterPro" id="IPR017853">
    <property type="entry name" value="GH"/>
</dbReference>
<evidence type="ECO:0000313" key="19">
    <source>
        <dbReference type="Proteomes" id="UP000032675"/>
    </source>
</evidence>
<accession>A0A0D6Q4E1</accession>
<dbReference type="NCBIfam" id="TIGR02402">
    <property type="entry name" value="trehalose_TreZ"/>
    <property type="match status" value="1"/>
</dbReference>
<evidence type="ECO:0000256" key="13">
    <source>
        <dbReference type="NCBIfam" id="TIGR02402"/>
    </source>
</evidence>
<dbReference type="PANTHER" id="PTHR43651">
    <property type="entry name" value="1,4-ALPHA-GLUCAN-BRANCHING ENZYME"/>
    <property type="match status" value="1"/>
</dbReference>
<dbReference type="InterPro" id="IPR006047">
    <property type="entry name" value="GH13_cat_dom"/>
</dbReference>
<dbReference type="RefSeq" id="WP_048852068.1">
    <property type="nucleotide sequence ID" value="NZ_BANI01000190.1"/>
</dbReference>
<comment type="catalytic activity">
    <reaction evidence="12 14">
        <text>hydrolysis of (1-&gt;4)-alpha-D-glucosidic linkage in 4-alpha-D-[(1-&gt;4)-alpha-D-glucanosyl]n trehalose to yield trehalose and (1-&gt;4)-alpha-D-glucan.</text>
        <dbReference type="EC" id="3.2.1.141"/>
    </reaction>
</comment>
<dbReference type="InterPro" id="IPR022567">
    <property type="entry name" value="DUF3459"/>
</dbReference>
<dbReference type="PIRSF" id="PIRSF006337">
    <property type="entry name" value="Trehalose_TreZ"/>
    <property type="match status" value="1"/>
</dbReference>
<evidence type="ECO:0000256" key="14">
    <source>
        <dbReference type="PIRNR" id="PIRNR006337"/>
    </source>
</evidence>
<dbReference type="Gene3D" id="3.20.20.80">
    <property type="entry name" value="Glycosidases"/>
    <property type="match status" value="1"/>
</dbReference>
<evidence type="ECO:0000313" key="18">
    <source>
        <dbReference type="EMBL" id="GAN97636.1"/>
    </source>
</evidence>
<dbReference type="SUPFAM" id="SSF81296">
    <property type="entry name" value="E set domains"/>
    <property type="match status" value="1"/>
</dbReference>
<gene>
    <name evidence="18" type="ORF">Geu3261_0222_006</name>
</gene>
<dbReference type="Gene3D" id="1.10.10.760">
    <property type="entry name" value="E-set domains of sugar-utilizing enzymes"/>
    <property type="match status" value="1"/>
</dbReference>
<evidence type="ECO:0000256" key="6">
    <source>
        <dbReference type="ARBA" id="ARBA00022490"/>
    </source>
</evidence>
<reference evidence="18 19" key="1">
    <citation type="submission" date="2012-11" db="EMBL/GenBank/DDBJ databases">
        <title>Whole genome sequence of Gluconacetobacter europaeus NBRC3261.</title>
        <authorList>
            <person name="Azuma Y."/>
            <person name="Higashiura N."/>
            <person name="Hirakawa H."/>
            <person name="Matsushita K."/>
        </authorList>
    </citation>
    <scope>NUCLEOTIDE SEQUENCE [LARGE SCALE GENOMIC DNA]</scope>
    <source>
        <strain evidence="18 19">NBRC 3261</strain>
    </source>
</reference>
<evidence type="ECO:0000256" key="3">
    <source>
        <dbReference type="ARBA" id="ARBA00008061"/>
    </source>
</evidence>
<evidence type="ECO:0000256" key="5">
    <source>
        <dbReference type="ARBA" id="ARBA00015938"/>
    </source>
</evidence>
<protein>
    <recommendedName>
        <fullName evidence="5 13">Malto-oligosyltrehalose trehalohydrolase</fullName>
        <shortName evidence="14">MTHase</shortName>
        <ecNumber evidence="4 13">3.2.1.141</ecNumber>
    </recommendedName>
    <alternativeName>
        <fullName evidence="11 14">4-alpha-D-((1-&gt;4)-alpha-D-glucano)trehalose trehalohydrolase</fullName>
    </alternativeName>
    <alternativeName>
        <fullName evidence="10 14">Maltooligosyl trehalose trehalohydrolase</fullName>
    </alternativeName>
</protein>
<dbReference type="InterPro" id="IPR012768">
    <property type="entry name" value="Trehalose_TreZ"/>
</dbReference>
<comment type="caution">
    <text evidence="18">The sequence shown here is derived from an EMBL/GenBank/DDBJ whole genome shotgun (WGS) entry which is preliminary data.</text>
</comment>
<dbReference type="Pfam" id="PF02922">
    <property type="entry name" value="CBM_48"/>
    <property type="match status" value="1"/>
</dbReference>
<comment type="pathway">
    <text evidence="2 14">Glycan biosynthesis; trehalose biosynthesis.</text>
</comment>
<dbReference type="InterPro" id="IPR013783">
    <property type="entry name" value="Ig-like_fold"/>
</dbReference>
<evidence type="ECO:0000256" key="12">
    <source>
        <dbReference type="ARBA" id="ARBA00034013"/>
    </source>
</evidence>
<dbReference type="EC" id="3.2.1.141" evidence="4 13"/>
<evidence type="ECO:0000256" key="4">
    <source>
        <dbReference type="ARBA" id="ARBA00012268"/>
    </source>
</evidence>
<dbReference type="CDD" id="cd02853">
    <property type="entry name" value="E_set_MTHase_like_N"/>
    <property type="match status" value="1"/>
</dbReference>
<name>A0A0D6Q4E1_KOMEU</name>
<dbReference type="InterPro" id="IPR004193">
    <property type="entry name" value="Glyco_hydro_13_N"/>
</dbReference>
<evidence type="ECO:0000256" key="11">
    <source>
        <dbReference type="ARBA" id="ARBA00033284"/>
    </source>
</evidence>
<keyword evidence="9 14" id="KW-0326">Glycosidase</keyword>
<evidence type="ECO:0000256" key="2">
    <source>
        <dbReference type="ARBA" id="ARBA00005199"/>
    </source>
</evidence>
<dbReference type="SUPFAM" id="SSF51445">
    <property type="entry name" value="(Trans)glycosidases"/>
    <property type="match status" value="1"/>
</dbReference>
<dbReference type="InterPro" id="IPR014756">
    <property type="entry name" value="Ig_E-set"/>
</dbReference>
<proteinExistence type="inferred from homology"/>
<dbReference type="UniPathway" id="UPA00299"/>
<dbReference type="GO" id="GO:0005992">
    <property type="term" value="P:trehalose biosynthetic process"/>
    <property type="evidence" value="ECO:0007669"/>
    <property type="project" value="UniProtKB-UniRule"/>
</dbReference>
<comment type="subcellular location">
    <subcellularLocation>
        <location evidence="1 15">Cytoplasm</location>
    </subcellularLocation>
</comment>
<keyword evidence="8" id="KW-0119">Carbohydrate metabolism</keyword>